<evidence type="ECO:0000313" key="2">
    <source>
        <dbReference type="Proteomes" id="UP000233551"/>
    </source>
</evidence>
<comment type="caution">
    <text evidence="1">The sequence shown here is derived from an EMBL/GenBank/DDBJ whole genome shotgun (WGS) entry which is preliminary data.</text>
</comment>
<dbReference type="EMBL" id="PGOL01001917">
    <property type="protein sequence ID" value="PKI52695.1"/>
    <property type="molecule type" value="Genomic_DNA"/>
</dbReference>
<gene>
    <name evidence="1" type="ORF">CRG98_026915</name>
</gene>
<proteinExistence type="predicted"/>
<sequence>MSHSASFLRLDRVTPPFEQINHIWTSLRQIDRDYITAFVGDVPMLSTLRVDWNFLGAAVTFWDSTHAIFNIQGTELTPTIKEYWTLIDRTAIAHDIVEPNLRTT</sequence>
<organism evidence="1 2">
    <name type="scientific">Punica granatum</name>
    <name type="common">Pomegranate</name>
    <dbReference type="NCBI Taxonomy" id="22663"/>
    <lineage>
        <taxon>Eukaryota</taxon>
        <taxon>Viridiplantae</taxon>
        <taxon>Streptophyta</taxon>
        <taxon>Embryophyta</taxon>
        <taxon>Tracheophyta</taxon>
        <taxon>Spermatophyta</taxon>
        <taxon>Magnoliopsida</taxon>
        <taxon>eudicotyledons</taxon>
        <taxon>Gunneridae</taxon>
        <taxon>Pentapetalae</taxon>
        <taxon>rosids</taxon>
        <taxon>malvids</taxon>
        <taxon>Myrtales</taxon>
        <taxon>Lythraceae</taxon>
        <taxon>Punica</taxon>
    </lineage>
</organism>
<dbReference type="AlphaFoldDB" id="A0A2I0J8X7"/>
<accession>A0A2I0J8X7</accession>
<protein>
    <submittedName>
        <fullName evidence="1">Uncharacterized protein</fullName>
    </submittedName>
</protein>
<reference evidence="1 2" key="1">
    <citation type="submission" date="2017-11" db="EMBL/GenBank/DDBJ databases">
        <title>De-novo sequencing of pomegranate (Punica granatum L.) genome.</title>
        <authorList>
            <person name="Akparov Z."/>
            <person name="Amiraslanov A."/>
            <person name="Hajiyeva S."/>
            <person name="Abbasov M."/>
            <person name="Kaur K."/>
            <person name="Hamwieh A."/>
            <person name="Solovyev V."/>
            <person name="Salamov A."/>
            <person name="Braich B."/>
            <person name="Kosarev P."/>
            <person name="Mahmoud A."/>
            <person name="Hajiyev E."/>
            <person name="Babayeva S."/>
            <person name="Izzatullayeva V."/>
            <person name="Mammadov A."/>
            <person name="Mammadov A."/>
            <person name="Sharifova S."/>
            <person name="Ojaghi J."/>
            <person name="Eynullazada K."/>
            <person name="Bayramov B."/>
            <person name="Abdulazimova A."/>
            <person name="Shahmuradov I."/>
        </authorList>
    </citation>
    <scope>NUCLEOTIDE SEQUENCE [LARGE SCALE GENOMIC DNA]</scope>
    <source>
        <strain evidence="2">cv. AG2017</strain>
        <tissue evidence="1">Leaf</tissue>
    </source>
</reference>
<dbReference type="Proteomes" id="UP000233551">
    <property type="component" value="Unassembled WGS sequence"/>
</dbReference>
<name>A0A2I0J8X7_PUNGR</name>
<evidence type="ECO:0000313" key="1">
    <source>
        <dbReference type="EMBL" id="PKI52695.1"/>
    </source>
</evidence>
<keyword evidence="2" id="KW-1185">Reference proteome</keyword>